<name>A0A2A2KVS0_9BILA</name>
<evidence type="ECO:0000256" key="1">
    <source>
        <dbReference type="ARBA" id="ARBA00004572"/>
    </source>
</evidence>
<dbReference type="EMBL" id="LIAE01007640">
    <property type="protein sequence ID" value="PAV77883.1"/>
    <property type="molecule type" value="Genomic_DNA"/>
</dbReference>
<dbReference type="Gene3D" id="1.10.8.60">
    <property type="match status" value="1"/>
</dbReference>
<keyword evidence="10" id="KW-1185">Reference proteome</keyword>
<dbReference type="CDD" id="cd19520">
    <property type="entry name" value="RecA-like_ATAD1"/>
    <property type="match status" value="1"/>
</dbReference>
<dbReference type="Pfam" id="PF00004">
    <property type="entry name" value="AAA"/>
    <property type="match status" value="1"/>
</dbReference>
<dbReference type="PANTHER" id="PTHR45644:SF3">
    <property type="entry name" value="FI08533P-RELATED"/>
    <property type="match status" value="1"/>
</dbReference>
<dbReference type="InterPro" id="IPR003959">
    <property type="entry name" value="ATPase_AAA_core"/>
</dbReference>
<evidence type="ECO:0000256" key="5">
    <source>
        <dbReference type="ARBA" id="ARBA00023128"/>
    </source>
</evidence>
<proteinExistence type="inferred from homology"/>
<dbReference type="Gene3D" id="3.40.50.300">
    <property type="entry name" value="P-loop containing nucleotide triphosphate hydrolases"/>
    <property type="match status" value="1"/>
</dbReference>
<dbReference type="InterPro" id="IPR051701">
    <property type="entry name" value="Mito_OM_Translocase_MSP1"/>
</dbReference>
<evidence type="ECO:0000259" key="8">
    <source>
        <dbReference type="SMART" id="SM00382"/>
    </source>
</evidence>
<dbReference type="GO" id="GO:0005524">
    <property type="term" value="F:ATP binding"/>
    <property type="evidence" value="ECO:0007669"/>
    <property type="project" value="UniProtKB-KW"/>
</dbReference>
<evidence type="ECO:0000256" key="4">
    <source>
        <dbReference type="ARBA" id="ARBA00022840"/>
    </source>
</evidence>
<dbReference type="InterPro" id="IPR003593">
    <property type="entry name" value="AAA+_ATPase"/>
</dbReference>
<dbReference type="Pfam" id="PF17862">
    <property type="entry name" value="AAA_lid_3"/>
    <property type="match status" value="1"/>
</dbReference>
<evidence type="ECO:0000256" key="3">
    <source>
        <dbReference type="ARBA" id="ARBA00022787"/>
    </source>
</evidence>
<comment type="caution">
    <text evidence="9">The sequence shown here is derived from an EMBL/GenBank/DDBJ whole genome shotgun (WGS) entry which is preliminary data.</text>
</comment>
<dbReference type="STRING" id="2018661.A0A2A2KVS0"/>
<protein>
    <recommendedName>
        <fullName evidence="8">AAA+ ATPase domain-containing protein</fullName>
    </recommendedName>
</protein>
<organism evidence="9 10">
    <name type="scientific">Diploscapter pachys</name>
    <dbReference type="NCBI Taxonomy" id="2018661"/>
    <lineage>
        <taxon>Eukaryota</taxon>
        <taxon>Metazoa</taxon>
        <taxon>Ecdysozoa</taxon>
        <taxon>Nematoda</taxon>
        <taxon>Chromadorea</taxon>
        <taxon>Rhabditida</taxon>
        <taxon>Rhabditina</taxon>
        <taxon>Rhabditomorpha</taxon>
        <taxon>Rhabditoidea</taxon>
        <taxon>Rhabditidae</taxon>
        <taxon>Diploscapter</taxon>
    </lineage>
</organism>
<keyword evidence="7" id="KW-0812">Transmembrane</keyword>
<gene>
    <name evidence="9" type="ORF">WR25_05913</name>
</gene>
<dbReference type="SMART" id="SM00382">
    <property type="entry name" value="AAA"/>
    <property type="match status" value="1"/>
</dbReference>
<evidence type="ECO:0000313" key="9">
    <source>
        <dbReference type="EMBL" id="PAV77883.1"/>
    </source>
</evidence>
<accession>A0A2A2KVS0</accession>
<dbReference type="InterPro" id="IPR027417">
    <property type="entry name" value="P-loop_NTPase"/>
</dbReference>
<evidence type="ECO:0000256" key="6">
    <source>
        <dbReference type="RuleBase" id="RU003651"/>
    </source>
</evidence>
<dbReference type="PROSITE" id="PS00674">
    <property type="entry name" value="AAA"/>
    <property type="match status" value="1"/>
</dbReference>
<dbReference type="InterPro" id="IPR041569">
    <property type="entry name" value="AAA_lid_3"/>
</dbReference>
<dbReference type="GO" id="GO:0140570">
    <property type="term" value="P:extraction of mislocalized protein from mitochondrial outer membrane"/>
    <property type="evidence" value="ECO:0007669"/>
    <property type="project" value="TreeGrafter"/>
</dbReference>
<keyword evidence="7" id="KW-1133">Transmembrane helix</keyword>
<keyword evidence="3" id="KW-1000">Mitochondrion outer membrane</keyword>
<reference evidence="9 10" key="1">
    <citation type="journal article" date="2017" name="Curr. Biol.">
        <title>Genome architecture and evolution of a unichromosomal asexual nematode.</title>
        <authorList>
            <person name="Fradin H."/>
            <person name="Zegar C."/>
            <person name="Gutwein M."/>
            <person name="Lucas J."/>
            <person name="Kovtun M."/>
            <person name="Corcoran D."/>
            <person name="Baugh L.R."/>
            <person name="Kiontke K."/>
            <person name="Gunsalus K."/>
            <person name="Fitch D.H."/>
            <person name="Piano F."/>
        </authorList>
    </citation>
    <scope>NUCLEOTIDE SEQUENCE [LARGE SCALE GENOMIC DNA]</scope>
    <source>
        <strain evidence="9">PF1309</strain>
    </source>
</reference>
<evidence type="ECO:0000256" key="7">
    <source>
        <dbReference type="SAM" id="Phobius"/>
    </source>
</evidence>
<dbReference type="OrthoDB" id="10254455at2759"/>
<keyword evidence="5" id="KW-0496">Mitochondrion</keyword>
<keyword evidence="4 6" id="KW-0067">ATP-binding</keyword>
<feature type="domain" description="AAA+ ATPase" evidence="8">
    <location>
        <begin position="116"/>
        <end position="253"/>
    </location>
</feature>
<dbReference type="GO" id="GO:0005741">
    <property type="term" value="C:mitochondrial outer membrane"/>
    <property type="evidence" value="ECO:0007669"/>
    <property type="project" value="UniProtKB-SubCell"/>
</dbReference>
<dbReference type="FunFam" id="3.40.50.300:FF:000538">
    <property type="entry name" value="ATPase family AAA domain-containing protein 1"/>
    <property type="match status" value="1"/>
</dbReference>
<dbReference type="SUPFAM" id="SSF52540">
    <property type="entry name" value="P-loop containing nucleoside triphosphate hydrolases"/>
    <property type="match status" value="1"/>
</dbReference>
<evidence type="ECO:0000256" key="2">
    <source>
        <dbReference type="ARBA" id="ARBA00022741"/>
    </source>
</evidence>
<dbReference type="AlphaFoldDB" id="A0A2A2KVS0"/>
<keyword evidence="7" id="KW-0472">Membrane</keyword>
<dbReference type="PANTHER" id="PTHR45644">
    <property type="entry name" value="AAA ATPASE, PUTATIVE (AFU_ORTHOLOGUE AFUA_2G12920)-RELATED-RELATED"/>
    <property type="match status" value="1"/>
</dbReference>
<keyword evidence="2 6" id="KW-0547">Nucleotide-binding</keyword>
<comment type="subcellular location">
    <subcellularLocation>
        <location evidence="1">Mitochondrion outer membrane</location>
        <topology evidence="1">Single-pass membrane protein</topology>
    </subcellularLocation>
</comment>
<evidence type="ECO:0000313" key="10">
    <source>
        <dbReference type="Proteomes" id="UP000218231"/>
    </source>
</evidence>
<dbReference type="InterPro" id="IPR003960">
    <property type="entry name" value="ATPase_AAA_CS"/>
</dbReference>
<feature type="transmembrane region" description="Helical" evidence="7">
    <location>
        <begin position="7"/>
        <end position="29"/>
    </location>
</feature>
<sequence length="342" mass="38017">MSDRAEIISIAMRLGAAAAISFFTVRYLVKYLDPNYKLNEESKKRVTELFREIGLDKEVELNEHEVRIATQFVGGQDVGANWSDIGGCDELIDELKDRVILPLTIASESTSSLLCPPKGILLYGPPGCGKTLIAKAVARAAGCRFINMQVSNLTDKWYGESQKLTAALFSVAQKFQPTIIFIDEIDSFLRDRQSHDHEATAMMKAQFMTLWDGFATTNDQVIVMGATNRPADVDPAILRRMAARFFIPFPSQTQRRQILKVILREETLAEDTDLEAIAEAANGLSGSDLKEVCRLAVLSRAKKTLADCGSLRNRQILQQSDLINALSQYIKASRMLVEHGLD</sequence>
<dbReference type="GO" id="GO:0016887">
    <property type="term" value="F:ATP hydrolysis activity"/>
    <property type="evidence" value="ECO:0007669"/>
    <property type="project" value="InterPro"/>
</dbReference>
<dbReference type="Proteomes" id="UP000218231">
    <property type="component" value="Unassembled WGS sequence"/>
</dbReference>
<comment type="similarity">
    <text evidence="6">Belongs to the AAA ATPase family.</text>
</comment>